<evidence type="ECO:0000256" key="2">
    <source>
        <dbReference type="SAM" id="MobiDB-lite"/>
    </source>
</evidence>
<proteinExistence type="predicted"/>
<evidence type="ECO:0000256" key="3">
    <source>
        <dbReference type="SAM" id="SignalP"/>
    </source>
</evidence>
<feature type="coiled-coil region" evidence="1">
    <location>
        <begin position="46"/>
        <end position="81"/>
    </location>
</feature>
<feature type="region of interest" description="Disordered" evidence="2">
    <location>
        <begin position="133"/>
        <end position="153"/>
    </location>
</feature>
<evidence type="ECO:0008006" key="6">
    <source>
        <dbReference type="Google" id="ProtNLM"/>
    </source>
</evidence>
<evidence type="ECO:0000256" key="1">
    <source>
        <dbReference type="SAM" id="Coils"/>
    </source>
</evidence>
<accession>A0A1K1REP7</accession>
<reference evidence="4 5" key="1">
    <citation type="submission" date="2016-11" db="EMBL/GenBank/DDBJ databases">
        <authorList>
            <person name="Jaros S."/>
            <person name="Januszkiewicz K."/>
            <person name="Wedrychowicz H."/>
        </authorList>
    </citation>
    <scope>NUCLEOTIDE SEQUENCE [LARGE SCALE GENOMIC DNA]</scope>
    <source>
        <strain evidence="4 5">CGMCC 1.12145</strain>
    </source>
</reference>
<dbReference type="OrthoDB" id="956918at2"/>
<name>A0A1K1REP7_9FLAO</name>
<dbReference type="Proteomes" id="UP000182248">
    <property type="component" value="Unassembled WGS sequence"/>
</dbReference>
<feature type="chain" id="PRO_5012634164" description="LTXXQ motif family protein" evidence="3">
    <location>
        <begin position="20"/>
        <end position="153"/>
    </location>
</feature>
<dbReference type="STRING" id="1150368.SAMN02927921_03443"/>
<sequence length="153" mass="18166">MKKVFSLVIALTLITGAMAQEKRDRKSTDHKKDRIERFKDLTPEQLATLQTKRMAIKLDLSQAQQKEILKLNTELAEKRKAEFQKFKEAKDGKKEWTAEERFDFMNKKLDARLAVQQKMKNILDDNQYAIWKKSHDKPGKHFHHKRKGFRQGR</sequence>
<organism evidence="4 5">
    <name type="scientific">Sinomicrobium oceani</name>
    <dbReference type="NCBI Taxonomy" id="1150368"/>
    <lineage>
        <taxon>Bacteria</taxon>
        <taxon>Pseudomonadati</taxon>
        <taxon>Bacteroidota</taxon>
        <taxon>Flavobacteriia</taxon>
        <taxon>Flavobacteriales</taxon>
        <taxon>Flavobacteriaceae</taxon>
        <taxon>Sinomicrobium</taxon>
    </lineage>
</organism>
<gene>
    <name evidence="4" type="ORF">SAMN02927921_03443</name>
</gene>
<evidence type="ECO:0000313" key="5">
    <source>
        <dbReference type="Proteomes" id="UP000182248"/>
    </source>
</evidence>
<feature type="signal peptide" evidence="3">
    <location>
        <begin position="1"/>
        <end position="19"/>
    </location>
</feature>
<dbReference type="EMBL" id="FPJE01000023">
    <property type="protein sequence ID" value="SFW70275.1"/>
    <property type="molecule type" value="Genomic_DNA"/>
</dbReference>
<dbReference type="AlphaFoldDB" id="A0A1K1REP7"/>
<keyword evidence="3" id="KW-0732">Signal</keyword>
<protein>
    <recommendedName>
        <fullName evidence="6">LTXXQ motif family protein</fullName>
    </recommendedName>
</protein>
<keyword evidence="5" id="KW-1185">Reference proteome</keyword>
<evidence type="ECO:0000313" key="4">
    <source>
        <dbReference type="EMBL" id="SFW70275.1"/>
    </source>
</evidence>
<keyword evidence="1" id="KW-0175">Coiled coil</keyword>
<dbReference type="RefSeq" id="WP_072318678.1">
    <property type="nucleotide sequence ID" value="NZ_FPJE01000023.1"/>
</dbReference>